<dbReference type="OrthoDB" id="9809490at2"/>
<organism evidence="2 3">
    <name type="scientific">Hallerella succinigenes</name>
    <dbReference type="NCBI Taxonomy" id="1896222"/>
    <lineage>
        <taxon>Bacteria</taxon>
        <taxon>Pseudomonadati</taxon>
        <taxon>Fibrobacterota</taxon>
        <taxon>Fibrobacteria</taxon>
        <taxon>Fibrobacterales</taxon>
        <taxon>Fibrobacteraceae</taxon>
        <taxon>Hallerella</taxon>
    </lineage>
</organism>
<dbReference type="InterPro" id="IPR029501">
    <property type="entry name" value="EndoU_bac"/>
</dbReference>
<reference evidence="2 3" key="1">
    <citation type="submission" date="2017-11" db="EMBL/GenBank/DDBJ databases">
        <title>Animal gut microbial communities from fecal samples from Wisconsin, USA.</title>
        <authorList>
            <person name="Neumann A."/>
        </authorList>
    </citation>
    <scope>NUCLEOTIDE SEQUENCE [LARGE SCALE GENOMIC DNA]</scope>
    <source>
        <strain evidence="2 3">UWS3</strain>
    </source>
</reference>
<dbReference type="Pfam" id="PF14436">
    <property type="entry name" value="EndoU_bacteria"/>
    <property type="match status" value="1"/>
</dbReference>
<feature type="domain" description="Bacterial EndoU nuclease" evidence="1">
    <location>
        <begin position="84"/>
        <end position="212"/>
    </location>
</feature>
<dbReference type="RefSeq" id="WP_100425938.1">
    <property type="nucleotide sequence ID" value="NZ_PGEX01000001.1"/>
</dbReference>
<sequence length="216" mass="24100">MGLKASTQPGVVYKLPELPKEYQHLLNELPQKYIQTTLVSEEELAKQNRPELYQTEVPNNSPLKYFKGDLEGLEQTEHFESGLIKHIFNGEVKLASAGKGKKRLEATGYHTEVIKNAEGQIIPGTKSSPDTKGVYQGKVKVNGIRKRTMGGMSTFFPEHWSPQHIVNAINEAYKGKSAIDPSGKVFYGYSKEGVKIKMRMSPNGKISSAFPIMEEN</sequence>
<evidence type="ECO:0000259" key="1">
    <source>
        <dbReference type="Pfam" id="PF14436"/>
    </source>
</evidence>
<dbReference type="GO" id="GO:0004519">
    <property type="term" value="F:endonuclease activity"/>
    <property type="evidence" value="ECO:0007669"/>
    <property type="project" value="InterPro"/>
</dbReference>
<dbReference type="Proteomes" id="UP000231134">
    <property type="component" value="Unassembled WGS sequence"/>
</dbReference>
<keyword evidence="3" id="KW-1185">Reference proteome</keyword>
<evidence type="ECO:0000313" key="3">
    <source>
        <dbReference type="Proteomes" id="UP000231134"/>
    </source>
</evidence>
<dbReference type="AlphaFoldDB" id="A0A2M9A8I7"/>
<gene>
    <name evidence="2" type="ORF">BGX16_2062</name>
</gene>
<comment type="caution">
    <text evidence="2">The sequence shown here is derived from an EMBL/GenBank/DDBJ whole genome shotgun (WGS) entry which is preliminary data.</text>
</comment>
<dbReference type="EMBL" id="PGEX01000001">
    <property type="protein sequence ID" value="PJJ42046.1"/>
    <property type="molecule type" value="Genomic_DNA"/>
</dbReference>
<name>A0A2M9A8I7_9BACT</name>
<accession>A0A2M9A8I7</accession>
<protein>
    <submittedName>
        <fullName evidence="2">EndoU nuclease-like protein</fullName>
    </submittedName>
</protein>
<evidence type="ECO:0000313" key="2">
    <source>
        <dbReference type="EMBL" id="PJJ42046.1"/>
    </source>
</evidence>
<proteinExistence type="predicted"/>